<keyword evidence="4 5" id="KW-0472">Membrane</keyword>
<evidence type="ECO:0000313" key="6">
    <source>
        <dbReference type="EMBL" id="KAJ6446777.1"/>
    </source>
</evidence>
<comment type="subcellular location">
    <subcellularLocation>
        <location evidence="1">Membrane</location>
    </subcellularLocation>
</comment>
<dbReference type="PANTHER" id="PTHR35371:SF1">
    <property type="entry name" value="BLR7753 PROTEIN"/>
    <property type="match status" value="1"/>
</dbReference>
<dbReference type="SUPFAM" id="SSF161084">
    <property type="entry name" value="MAPEG domain-like"/>
    <property type="match status" value="1"/>
</dbReference>
<dbReference type="AlphaFoldDB" id="A0AB34G7Q9"/>
<evidence type="ECO:0000256" key="4">
    <source>
        <dbReference type="ARBA" id="ARBA00023136"/>
    </source>
</evidence>
<dbReference type="Proteomes" id="UP001163105">
    <property type="component" value="Unassembled WGS sequence"/>
</dbReference>
<gene>
    <name evidence="6" type="ORF">O9K51_01550</name>
</gene>
<dbReference type="EMBL" id="JAQHRD010000001">
    <property type="protein sequence ID" value="KAJ6446777.1"/>
    <property type="molecule type" value="Genomic_DNA"/>
</dbReference>
<reference evidence="6" key="1">
    <citation type="submission" date="2023-01" db="EMBL/GenBank/DDBJ databases">
        <title>The growth and conidiation of Purpureocillium lavendulum are regulated by nitrogen source and histone H3K14 acetylation.</title>
        <authorList>
            <person name="Tang P."/>
            <person name="Han J."/>
            <person name="Zhang C."/>
            <person name="Tang P."/>
            <person name="Qi F."/>
            <person name="Zhang K."/>
            <person name="Liang L."/>
        </authorList>
    </citation>
    <scope>NUCLEOTIDE SEQUENCE</scope>
    <source>
        <strain evidence="6">YMF1.00683</strain>
    </source>
</reference>
<evidence type="ECO:0000256" key="1">
    <source>
        <dbReference type="ARBA" id="ARBA00004370"/>
    </source>
</evidence>
<dbReference type="GO" id="GO:0016020">
    <property type="term" value="C:membrane"/>
    <property type="evidence" value="ECO:0007669"/>
    <property type="project" value="UniProtKB-SubCell"/>
</dbReference>
<evidence type="ECO:0000313" key="7">
    <source>
        <dbReference type="Proteomes" id="UP001163105"/>
    </source>
</evidence>
<evidence type="ECO:0000256" key="3">
    <source>
        <dbReference type="ARBA" id="ARBA00022989"/>
    </source>
</evidence>
<proteinExistence type="predicted"/>
<feature type="transmembrane region" description="Helical" evidence="5">
    <location>
        <begin position="123"/>
        <end position="142"/>
    </location>
</feature>
<dbReference type="PANTHER" id="PTHR35371">
    <property type="entry name" value="INNER MEMBRANE PROTEIN"/>
    <property type="match status" value="1"/>
</dbReference>
<name>A0AB34G7Q9_9HYPO</name>
<comment type="caution">
    <text evidence="6">The sequence shown here is derived from an EMBL/GenBank/DDBJ whole genome shotgun (WGS) entry which is preliminary data.</text>
</comment>
<keyword evidence="2 5" id="KW-0812">Transmembrane</keyword>
<accession>A0AB34G7Q9</accession>
<sequence>MMRKAPSLASPAMAASVNALLAAVGLDPTKNWSYLTVPVALYVCLVPHYLAVLDAGVDTVYDNGAPRSFHENLRRDTSIDKLRKARILRLEGASVNGFETLGFFAAGVLAANHAGLAPAELNALSVGYLLARVAFVVAYAGIRNRRLSWARTALWNVASLASVALWVKAGLKMATTAAAAAGAK</sequence>
<dbReference type="Pfam" id="PF01124">
    <property type="entry name" value="MAPEG"/>
    <property type="match status" value="1"/>
</dbReference>
<dbReference type="InterPro" id="IPR001129">
    <property type="entry name" value="Membr-assoc_MAPEG"/>
</dbReference>
<dbReference type="InterPro" id="IPR023352">
    <property type="entry name" value="MAPEG-like_dom_sf"/>
</dbReference>
<dbReference type="Gene3D" id="1.20.120.550">
    <property type="entry name" value="Membrane associated eicosanoid/glutathione metabolism-like domain"/>
    <property type="match status" value="1"/>
</dbReference>
<protein>
    <submittedName>
        <fullName evidence="6">Urea active transporter 1</fullName>
    </submittedName>
</protein>
<organism evidence="6 7">
    <name type="scientific">Purpureocillium lavendulum</name>
    <dbReference type="NCBI Taxonomy" id="1247861"/>
    <lineage>
        <taxon>Eukaryota</taxon>
        <taxon>Fungi</taxon>
        <taxon>Dikarya</taxon>
        <taxon>Ascomycota</taxon>
        <taxon>Pezizomycotina</taxon>
        <taxon>Sordariomycetes</taxon>
        <taxon>Hypocreomycetidae</taxon>
        <taxon>Hypocreales</taxon>
        <taxon>Ophiocordycipitaceae</taxon>
        <taxon>Purpureocillium</taxon>
    </lineage>
</organism>
<keyword evidence="3 5" id="KW-1133">Transmembrane helix</keyword>
<feature type="transmembrane region" description="Helical" evidence="5">
    <location>
        <begin position="93"/>
        <end position="111"/>
    </location>
</feature>
<feature type="transmembrane region" description="Helical" evidence="5">
    <location>
        <begin position="32"/>
        <end position="52"/>
    </location>
</feature>
<evidence type="ECO:0000256" key="2">
    <source>
        <dbReference type="ARBA" id="ARBA00022692"/>
    </source>
</evidence>
<evidence type="ECO:0000256" key="5">
    <source>
        <dbReference type="SAM" id="Phobius"/>
    </source>
</evidence>
<keyword evidence="7" id="KW-1185">Reference proteome</keyword>